<dbReference type="EMBL" id="QVTE01000016">
    <property type="protein sequence ID" value="RFU70389.1"/>
    <property type="molecule type" value="Genomic_DNA"/>
</dbReference>
<name>A0A372LQ88_9BACI</name>
<evidence type="ECO:0000256" key="3">
    <source>
        <dbReference type="ARBA" id="ARBA00023163"/>
    </source>
</evidence>
<dbReference type="InterPro" id="IPR036388">
    <property type="entry name" value="WH-like_DNA-bd_sf"/>
</dbReference>
<reference evidence="6 7" key="1">
    <citation type="submission" date="2018-08" db="EMBL/GenBank/DDBJ databases">
        <title>Bacillus chawlae sp. nov., Bacillus glennii sp. nov., and Bacillus saganii sp. nov. Isolated from the Vehicle Assembly Building at Kennedy Space Center where the Viking Spacecraft were Assembled.</title>
        <authorList>
            <person name="Seuylemezian A."/>
            <person name="Vaishampayan P."/>
        </authorList>
    </citation>
    <scope>NUCLEOTIDE SEQUENCE [LARGE SCALE GENOMIC DNA]</scope>
    <source>
        <strain evidence="6 7">V47-23a</strain>
    </source>
</reference>
<accession>A0A372LQ88</accession>
<dbReference type="SUPFAM" id="SSF55781">
    <property type="entry name" value="GAF domain-like"/>
    <property type="match status" value="1"/>
</dbReference>
<dbReference type="PANTHER" id="PTHR30136">
    <property type="entry name" value="HELIX-TURN-HELIX TRANSCRIPTIONAL REGULATOR, ICLR FAMILY"/>
    <property type="match status" value="1"/>
</dbReference>
<dbReference type="InterPro" id="IPR014757">
    <property type="entry name" value="Tscrpt_reg_IclR_C"/>
</dbReference>
<comment type="caution">
    <text evidence="6">The sequence shown here is derived from an EMBL/GenBank/DDBJ whole genome shotgun (WGS) entry which is preliminary data.</text>
</comment>
<protein>
    <submittedName>
        <fullName evidence="6">IclR family transcriptional regulator</fullName>
    </submittedName>
</protein>
<keyword evidence="2" id="KW-0238">DNA-binding</keyword>
<organism evidence="6 7">
    <name type="scientific">Peribacillus saganii</name>
    <dbReference type="NCBI Taxonomy" id="2303992"/>
    <lineage>
        <taxon>Bacteria</taxon>
        <taxon>Bacillati</taxon>
        <taxon>Bacillota</taxon>
        <taxon>Bacilli</taxon>
        <taxon>Bacillales</taxon>
        <taxon>Bacillaceae</taxon>
        <taxon>Peribacillus</taxon>
    </lineage>
</organism>
<dbReference type="Pfam" id="PF09339">
    <property type="entry name" value="HTH_IclR"/>
    <property type="match status" value="1"/>
</dbReference>
<dbReference type="InterPro" id="IPR005471">
    <property type="entry name" value="Tscrpt_reg_IclR_N"/>
</dbReference>
<sequence>MNQSVIKALNLINYFSLDKPEQSLSDIAKLSGMSKPTTYRLLSSLEFCGFLSKIKYSDQDIRYRLGMKLLELGNIVLEQSEVRKVCLPLMKQLAESVDEAVHLVVVDGEHAVYIEKVDSKQPIRLFTSVGRRSPLHLGSGSKLLLAHMDGLERAKHLQKMELIAMTPNSITTIEGLEKELTKIIQDGYSISDGEQTLDTIGLSFPIRNHKGNVIAALTISGMKSRFQERLAFLLEETKKAADLISGDLGYRKEVISLKI</sequence>
<dbReference type="AlphaFoldDB" id="A0A372LQ88"/>
<dbReference type="InterPro" id="IPR050707">
    <property type="entry name" value="HTH_MetabolicPath_Reg"/>
</dbReference>
<dbReference type="GO" id="GO:0003700">
    <property type="term" value="F:DNA-binding transcription factor activity"/>
    <property type="evidence" value="ECO:0007669"/>
    <property type="project" value="TreeGrafter"/>
</dbReference>
<dbReference type="InterPro" id="IPR036390">
    <property type="entry name" value="WH_DNA-bd_sf"/>
</dbReference>
<dbReference type="Pfam" id="PF01614">
    <property type="entry name" value="IclR_C"/>
    <property type="match status" value="1"/>
</dbReference>
<dbReference type="GO" id="GO:0003677">
    <property type="term" value="F:DNA binding"/>
    <property type="evidence" value="ECO:0007669"/>
    <property type="project" value="UniProtKB-KW"/>
</dbReference>
<dbReference type="InterPro" id="IPR029016">
    <property type="entry name" value="GAF-like_dom_sf"/>
</dbReference>
<evidence type="ECO:0000313" key="6">
    <source>
        <dbReference type="EMBL" id="RFU70389.1"/>
    </source>
</evidence>
<dbReference type="Gene3D" id="3.30.450.40">
    <property type="match status" value="1"/>
</dbReference>
<gene>
    <name evidence="6" type="ORF">D0469_07255</name>
</gene>
<proteinExistence type="predicted"/>
<evidence type="ECO:0000313" key="7">
    <source>
        <dbReference type="Proteomes" id="UP000264541"/>
    </source>
</evidence>
<feature type="domain" description="HTH iclR-type" evidence="4">
    <location>
        <begin position="2"/>
        <end position="67"/>
    </location>
</feature>
<dbReference type="SMART" id="SM00346">
    <property type="entry name" value="HTH_ICLR"/>
    <property type="match status" value="1"/>
</dbReference>
<keyword evidence="1" id="KW-0805">Transcription regulation</keyword>
<evidence type="ECO:0000256" key="1">
    <source>
        <dbReference type="ARBA" id="ARBA00023015"/>
    </source>
</evidence>
<feature type="domain" description="IclR-ED" evidence="5">
    <location>
        <begin position="68"/>
        <end position="250"/>
    </location>
</feature>
<dbReference type="PROSITE" id="PS51078">
    <property type="entry name" value="ICLR_ED"/>
    <property type="match status" value="1"/>
</dbReference>
<evidence type="ECO:0000256" key="2">
    <source>
        <dbReference type="ARBA" id="ARBA00023125"/>
    </source>
</evidence>
<dbReference type="Proteomes" id="UP000264541">
    <property type="component" value="Unassembled WGS sequence"/>
</dbReference>
<dbReference type="RefSeq" id="WP_117325971.1">
    <property type="nucleotide sequence ID" value="NZ_QVTE01000016.1"/>
</dbReference>
<dbReference type="SUPFAM" id="SSF46785">
    <property type="entry name" value="Winged helix' DNA-binding domain"/>
    <property type="match status" value="1"/>
</dbReference>
<dbReference type="PANTHER" id="PTHR30136:SF24">
    <property type="entry name" value="HTH-TYPE TRANSCRIPTIONAL REPRESSOR ALLR"/>
    <property type="match status" value="1"/>
</dbReference>
<keyword evidence="3" id="KW-0804">Transcription</keyword>
<dbReference type="Gene3D" id="1.10.10.10">
    <property type="entry name" value="Winged helix-like DNA-binding domain superfamily/Winged helix DNA-binding domain"/>
    <property type="match status" value="1"/>
</dbReference>
<evidence type="ECO:0000259" key="4">
    <source>
        <dbReference type="PROSITE" id="PS51077"/>
    </source>
</evidence>
<dbReference type="PROSITE" id="PS51077">
    <property type="entry name" value="HTH_ICLR"/>
    <property type="match status" value="1"/>
</dbReference>
<keyword evidence="7" id="KW-1185">Reference proteome</keyword>
<dbReference type="OrthoDB" id="9791752at2"/>
<dbReference type="GO" id="GO:0045892">
    <property type="term" value="P:negative regulation of DNA-templated transcription"/>
    <property type="evidence" value="ECO:0007669"/>
    <property type="project" value="TreeGrafter"/>
</dbReference>
<evidence type="ECO:0000259" key="5">
    <source>
        <dbReference type="PROSITE" id="PS51078"/>
    </source>
</evidence>